<feature type="domain" description="N-acetyltransferase" evidence="1">
    <location>
        <begin position="3"/>
        <end position="151"/>
    </location>
</feature>
<dbReference type="RefSeq" id="WP_235291215.1">
    <property type="nucleotide sequence ID" value="NZ_BSOH01000014.1"/>
</dbReference>
<dbReference type="InterPro" id="IPR000182">
    <property type="entry name" value="GNAT_dom"/>
</dbReference>
<organism evidence="2 3">
    <name type="scientific">Portibacter lacus</name>
    <dbReference type="NCBI Taxonomy" id="1099794"/>
    <lineage>
        <taxon>Bacteria</taxon>
        <taxon>Pseudomonadati</taxon>
        <taxon>Bacteroidota</taxon>
        <taxon>Saprospiria</taxon>
        <taxon>Saprospirales</taxon>
        <taxon>Haliscomenobacteraceae</taxon>
        <taxon>Portibacter</taxon>
    </lineage>
</organism>
<evidence type="ECO:0000313" key="2">
    <source>
        <dbReference type="EMBL" id="GLR17547.1"/>
    </source>
</evidence>
<gene>
    <name evidence="2" type="ORF">GCM10007940_21620</name>
</gene>
<dbReference type="AlphaFoldDB" id="A0AA37WEM1"/>
<dbReference type="Pfam" id="PF00583">
    <property type="entry name" value="Acetyltransf_1"/>
    <property type="match status" value="1"/>
</dbReference>
<keyword evidence="3" id="KW-1185">Reference proteome</keyword>
<dbReference type="PROSITE" id="PS51186">
    <property type="entry name" value="GNAT"/>
    <property type="match status" value="1"/>
</dbReference>
<dbReference type="InterPro" id="IPR016181">
    <property type="entry name" value="Acyl_CoA_acyltransferase"/>
</dbReference>
<dbReference type="CDD" id="cd04301">
    <property type="entry name" value="NAT_SF"/>
    <property type="match status" value="1"/>
</dbReference>
<comment type="caution">
    <text evidence="2">The sequence shown here is derived from an EMBL/GenBank/DDBJ whole genome shotgun (WGS) entry which is preliminary data.</text>
</comment>
<evidence type="ECO:0000259" key="1">
    <source>
        <dbReference type="PROSITE" id="PS51186"/>
    </source>
</evidence>
<accession>A0AA37WEM1</accession>
<protein>
    <submittedName>
        <fullName evidence="2">N-acetyltransferase</fullName>
    </submittedName>
</protein>
<dbReference type="EMBL" id="BSOH01000014">
    <property type="protein sequence ID" value="GLR17547.1"/>
    <property type="molecule type" value="Genomic_DNA"/>
</dbReference>
<sequence>MGIIIKKASEEDLIYSEQLAKEYQISAQMRGTGIATRKPEYIGKKMTNGNAIIALDGKELAGFCYIEIFSSEQYVSNSGLIVIPKFRGLGLSKQIKKAAFNHARDKYPAAKIFGITTSSIVMKINSDLGYKPVPLSELTTDDEFWNSCMSCANFDILTRHNRRMCLCTGMLAASKNEMEHDLSELIINKNT</sequence>
<reference evidence="2" key="1">
    <citation type="journal article" date="2014" name="Int. J. Syst. Evol. Microbiol.">
        <title>Complete genome sequence of Corynebacterium casei LMG S-19264T (=DSM 44701T), isolated from a smear-ripened cheese.</title>
        <authorList>
            <consortium name="US DOE Joint Genome Institute (JGI-PGF)"/>
            <person name="Walter F."/>
            <person name="Albersmeier A."/>
            <person name="Kalinowski J."/>
            <person name="Ruckert C."/>
        </authorList>
    </citation>
    <scope>NUCLEOTIDE SEQUENCE</scope>
    <source>
        <strain evidence="2">NBRC 108769</strain>
    </source>
</reference>
<dbReference type="SUPFAM" id="SSF55729">
    <property type="entry name" value="Acyl-CoA N-acyltransferases (Nat)"/>
    <property type="match status" value="1"/>
</dbReference>
<name>A0AA37WEM1_9BACT</name>
<dbReference type="Gene3D" id="3.40.630.30">
    <property type="match status" value="1"/>
</dbReference>
<reference evidence="2" key="2">
    <citation type="submission" date="2023-01" db="EMBL/GenBank/DDBJ databases">
        <title>Draft genome sequence of Portibacter lacus strain NBRC 108769.</title>
        <authorList>
            <person name="Sun Q."/>
            <person name="Mori K."/>
        </authorList>
    </citation>
    <scope>NUCLEOTIDE SEQUENCE</scope>
    <source>
        <strain evidence="2">NBRC 108769</strain>
    </source>
</reference>
<dbReference type="Proteomes" id="UP001156666">
    <property type="component" value="Unassembled WGS sequence"/>
</dbReference>
<proteinExistence type="predicted"/>
<dbReference type="GO" id="GO:0016747">
    <property type="term" value="F:acyltransferase activity, transferring groups other than amino-acyl groups"/>
    <property type="evidence" value="ECO:0007669"/>
    <property type="project" value="InterPro"/>
</dbReference>
<evidence type="ECO:0000313" key="3">
    <source>
        <dbReference type="Proteomes" id="UP001156666"/>
    </source>
</evidence>